<dbReference type="Pfam" id="PF00072">
    <property type="entry name" value="Response_reg"/>
    <property type="match status" value="1"/>
</dbReference>
<dbReference type="Gene3D" id="3.40.50.2300">
    <property type="match status" value="1"/>
</dbReference>
<dbReference type="AlphaFoldDB" id="A0A3A8J9K2"/>
<dbReference type="Pfam" id="PF02954">
    <property type="entry name" value="HTH_8"/>
    <property type="match status" value="1"/>
</dbReference>
<sequence length="485" mass="53647">MTSTAVAHGLRCFGPQVYEPDRPMNILIVDDQRSARRILASILSTQEGLVLHEASSLDEARRVLTTIAIDIALIDVRLDVDARNRDGLVLVAEIREKSTALPVVVTASSEMEEIRAAMRAGAYDYILKDELCEELVLPIVQGLGSRRRLEHEVLHLRARLAPDTGVQGLMGSSEVIGRLRTAIKRVVLSDRPVLVTGPTGSGKEVVVRAIHTLGPHAGDPLLDLNCGAIPEMLMESQLFGHERGAFTGADRRQDGYFTAVRRGTLFLDELAELPLLLQAKLLRVLETGRFRRVGSTTEEHFLGRVVAATHAQLDERVRQGRFREDLFHRLNVLNVRVPGLDERTQDIPALVAHFCGQQTRPLRFSEDALEALARRSWPGNVRQLRNFIDRLAVFCEDDLIRAETVAAYLEPSQGLVPMDDGLKVMAHSILRMPVANKLDAIESMLINEALALAGGNKSGAARLLGIGRKAVERRLERKDESPEAE</sequence>
<dbReference type="GO" id="GO:0043565">
    <property type="term" value="F:sequence-specific DNA binding"/>
    <property type="evidence" value="ECO:0007669"/>
    <property type="project" value="InterPro"/>
</dbReference>
<dbReference type="Gene3D" id="3.40.50.300">
    <property type="entry name" value="P-loop containing nucleotide triphosphate hydrolases"/>
    <property type="match status" value="1"/>
</dbReference>
<keyword evidence="3" id="KW-0805">Transcription regulation</keyword>
<dbReference type="PROSITE" id="PS00688">
    <property type="entry name" value="SIGMA54_INTERACT_3"/>
    <property type="match status" value="1"/>
</dbReference>
<dbReference type="InterPro" id="IPR002197">
    <property type="entry name" value="HTH_Fis"/>
</dbReference>
<proteinExistence type="predicted"/>
<comment type="caution">
    <text evidence="9">The sequence shown here is derived from an EMBL/GenBank/DDBJ whole genome shotgun (WGS) entry which is preliminary data.</text>
</comment>
<gene>
    <name evidence="9" type="ORF">D7V88_18340</name>
</gene>
<dbReference type="PROSITE" id="PS50110">
    <property type="entry name" value="RESPONSE_REGULATORY"/>
    <property type="match status" value="1"/>
</dbReference>
<dbReference type="Gene3D" id="1.10.8.60">
    <property type="match status" value="1"/>
</dbReference>
<accession>A0A3A8J9K2</accession>
<organism evidence="9 10">
    <name type="scientific">Corallococcus terminator</name>
    <dbReference type="NCBI Taxonomy" id="2316733"/>
    <lineage>
        <taxon>Bacteria</taxon>
        <taxon>Pseudomonadati</taxon>
        <taxon>Myxococcota</taxon>
        <taxon>Myxococcia</taxon>
        <taxon>Myxococcales</taxon>
        <taxon>Cystobacterineae</taxon>
        <taxon>Myxococcaceae</taxon>
        <taxon>Corallococcus</taxon>
    </lineage>
</organism>
<dbReference type="InterPro" id="IPR003593">
    <property type="entry name" value="AAA+_ATPase"/>
</dbReference>
<dbReference type="SMART" id="SM00448">
    <property type="entry name" value="REC"/>
    <property type="match status" value="1"/>
</dbReference>
<evidence type="ECO:0000256" key="4">
    <source>
        <dbReference type="ARBA" id="ARBA00023125"/>
    </source>
</evidence>
<evidence type="ECO:0000313" key="9">
    <source>
        <dbReference type="EMBL" id="RKG86193.1"/>
    </source>
</evidence>
<protein>
    <submittedName>
        <fullName evidence="9">Sigma-54-dependent Fis family transcriptional regulator</fullName>
    </submittedName>
</protein>
<keyword evidence="10" id="KW-1185">Reference proteome</keyword>
<dbReference type="Proteomes" id="UP000268094">
    <property type="component" value="Unassembled WGS sequence"/>
</dbReference>
<dbReference type="Pfam" id="PF00158">
    <property type="entry name" value="Sigma54_activat"/>
    <property type="match status" value="1"/>
</dbReference>
<keyword evidence="1" id="KW-0547">Nucleotide-binding</keyword>
<dbReference type="GO" id="GO:0005524">
    <property type="term" value="F:ATP binding"/>
    <property type="evidence" value="ECO:0007669"/>
    <property type="project" value="UniProtKB-KW"/>
</dbReference>
<dbReference type="SUPFAM" id="SSF52540">
    <property type="entry name" value="P-loop containing nucleoside triphosphate hydrolases"/>
    <property type="match status" value="1"/>
</dbReference>
<feature type="modified residue" description="4-aspartylphosphate" evidence="6">
    <location>
        <position position="75"/>
    </location>
</feature>
<dbReference type="EMBL" id="RAVZ01000118">
    <property type="protein sequence ID" value="RKG86193.1"/>
    <property type="molecule type" value="Genomic_DNA"/>
</dbReference>
<name>A0A3A8J9K2_9BACT</name>
<dbReference type="InterPro" id="IPR002078">
    <property type="entry name" value="Sigma_54_int"/>
</dbReference>
<keyword evidence="4" id="KW-0238">DNA-binding</keyword>
<evidence type="ECO:0000259" key="7">
    <source>
        <dbReference type="PROSITE" id="PS50045"/>
    </source>
</evidence>
<dbReference type="CDD" id="cd00009">
    <property type="entry name" value="AAA"/>
    <property type="match status" value="1"/>
</dbReference>
<evidence type="ECO:0000256" key="1">
    <source>
        <dbReference type="ARBA" id="ARBA00022741"/>
    </source>
</evidence>
<keyword evidence="5" id="KW-0804">Transcription</keyword>
<dbReference type="PANTHER" id="PTHR32071">
    <property type="entry name" value="TRANSCRIPTIONAL REGULATORY PROTEIN"/>
    <property type="match status" value="1"/>
</dbReference>
<dbReference type="GO" id="GO:0006355">
    <property type="term" value="P:regulation of DNA-templated transcription"/>
    <property type="evidence" value="ECO:0007669"/>
    <property type="project" value="InterPro"/>
</dbReference>
<evidence type="ECO:0000256" key="6">
    <source>
        <dbReference type="PROSITE-ProRule" id="PRU00169"/>
    </source>
</evidence>
<dbReference type="Pfam" id="PF25601">
    <property type="entry name" value="AAA_lid_14"/>
    <property type="match status" value="1"/>
</dbReference>
<dbReference type="CDD" id="cd00156">
    <property type="entry name" value="REC"/>
    <property type="match status" value="1"/>
</dbReference>
<dbReference type="PANTHER" id="PTHR32071:SF117">
    <property type="entry name" value="PTS-DEPENDENT DIHYDROXYACETONE KINASE OPERON REGULATORY PROTEIN-RELATED"/>
    <property type="match status" value="1"/>
</dbReference>
<dbReference type="SUPFAM" id="SSF52172">
    <property type="entry name" value="CheY-like"/>
    <property type="match status" value="1"/>
</dbReference>
<evidence type="ECO:0000259" key="8">
    <source>
        <dbReference type="PROSITE" id="PS50110"/>
    </source>
</evidence>
<evidence type="ECO:0000313" key="10">
    <source>
        <dbReference type="Proteomes" id="UP000268094"/>
    </source>
</evidence>
<dbReference type="GO" id="GO:0000160">
    <property type="term" value="P:phosphorelay signal transduction system"/>
    <property type="evidence" value="ECO:0007669"/>
    <property type="project" value="InterPro"/>
</dbReference>
<evidence type="ECO:0000256" key="2">
    <source>
        <dbReference type="ARBA" id="ARBA00022840"/>
    </source>
</evidence>
<dbReference type="InterPro" id="IPR011006">
    <property type="entry name" value="CheY-like_superfamily"/>
</dbReference>
<feature type="domain" description="Sigma-54 factor interaction" evidence="7">
    <location>
        <begin position="169"/>
        <end position="393"/>
    </location>
</feature>
<evidence type="ECO:0000256" key="5">
    <source>
        <dbReference type="ARBA" id="ARBA00023163"/>
    </source>
</evidence>
<dbReference type="FunFam" id="3.40.50.300:FF:000006">
    <property type="entry name" value="DNA-binding transcriptional regulator NtrC"/>
    <property type="match status" value="1"/>
</dbReference>
<feature type="domain" description="Response regulatory" evidence="8">
    <location>
        <begin position="25"/>
        <end position="143"/>
    </location>
</feature>
<dbReference type="SUPFAM" id="SSF46689">
    <property type="entry name" value="Homeodomain-like"/>
    <property type="match status" value="1"/>
</dbReference>
<dbReference type="SMART" id="SM00382">
    <property type="entry name" value="AAA"/>
    <property type="match status" value="1"/>
</dbReference>
<dbReference type="InterPro" id="IPR025944">
    <property type="entry name" value="Sigma_54_int_dom_CS"/>
</dbReference>
<dbReference type="Gene3D" id="1.10.10.60">
    <property type="entry name" value="Homeodomain-like"/>
    <property type="match status" value="1"/>
</dbReference>
<dbReference type="PROSITE" id="PS50045">
    <property type="entry name" value="SIGMA54_INTERACT_4"/>
    <property type="match status" value="1"/>
</dbReference>
<dbReference type="InterPro" id="IPR027417">
    <property type="entry name" value="P-loop_NTPase"/>
</dbReference>
<evidence type="ECO:0000256" key="3">
    <source>
        <dbReference type="ARBA" id="ARBA00023015"/>
    </source>
</evidence>
<dbReference type="PRINTS" id="PR01590">
    <property type="entry name" value="HTHFIS"/>
</dbReference>
<dbReference type="InterPro" id="IPR058031">
    <property type="entry name" value="AAA_lid_NorR"/>
</dbReference>
<keyword evidence="6" id="KW-0597">Phosphoprotein</keyword>
<dbReference type="InterPro" id="IPR009057">
    <property type="entry name" value="Homeodomain-like_sf"/>
</dbReference>
<dbReference type="InterPro" id="IPR001789">
    <property type="entry name" value="Sig_transdc_resp-reg_receiver"/>
</dbReference>
<keyword evidence="2" id="KW-0067">ATP-binding</keyword>
<reference evidence="10" key="1">
    <citation type="submission" date="2018-09" db="EMBL/GenBank/DDBJ databases">
        <authorList>
            <person name="Livingstone P.G."/>
            <person name="Whitworth D.E."/>
        </authorList>
    </citation>
    <scope>NUCLEOTIDE SEQUENCE [LARGE SCALE GENOMIC DNA]</scope>
    <source>
        <strain evidence="10">CA054A</strain>
    </source>
</reference>